<proteinExistence type="predicted"/>
<name>A0A972VVX5_9GAMM</name>
<dbReference type="GO" id="GO:0016627">
    <property type="term" value="F:oxidoreductase activity, acting on the CH-CH group of donors"/>
    <property type="evidence" value="ECO:0007669"/>
    <property type="project" value="InterPro"/>
</dbReference>
<dbReference type="InterPro" id="IPR037069">
    <property type="entry name" value="AcylCoA_DH/ox_N_sf"/>
</dbReference>
<gene>
    <name evidence="1" type="ORF">HQ497_04135</name>
</gene>
<protein>
    <recommendedName>
        <fullName evidence="3">Acyl-CoA dehydrogenase</fullName>
    </recommendedName>
</protein>
<sequence>MDFEYTQAEEDFRHEVQIFLDENLPPKNQRGADFMARWLEKVRAKRWVGFAWPK</sequence>
<dbReference type="GO" id="GO:0050660">
    <property type="term" value="F:flavin adenine dinucleotide binding"/>
    <property type="evidence" value="ECO:0007669"/>
    <property type="project" value="InterPro"/>
</dbReference>
<dbReference type="AlphaFoldDB" id="A0A972VVX5"/>
<reference evidence="1" key="1">
    <citation type="submission" date="2020-05" db="EMBL/GenBank/DDBJ databases">
        <title>Sulfur intermediates as new biogeochemical hubs in an aquatic model microbial ecosystem.</title>
        <authorList>
            <person name="Vigneron A."/>
        </authorList>
    </citation>
    <scope>NUCLEOTIDE SEQUENCE</scope>
    <source>
        <strain evidence="1">Bin.250</strain>
    </source>
</reference>
<dbReference type="InterPro" id="IPR009100">
    <property type="entry name" value="AcylCoA_DH/oxidase_NM_dom_sf"/>
</dbReference>
<accession>A0A972VVX5</accession>
<dbReference type="Gene3D" id="1.10.540.10">
    <property type="entry name" value="Acyl-CoA dehydrogenase/oxidase, N-terminal domain"/>
    <property type="match status" value="1"/>
</dbReference>
<comment type="caution">
    <text evidence="1">The sequence shown here is derived from an EMBL/GenBank/DDBJ whole genome shotgun (WGS) entry which is preliminary data.</text>
</comment>
<organism evidence="1 2">
    <name type="scientific">SAR86 cluster bacterium</name>
    <dbReference type="NCBI Taxonomy" id="2030880"/>
    <lineage>
        <taxon>Bacteria</taxon>
        <taxon>Pseudomonadati</taxon>
        <taxon>Pseudomonadota</taxon>
        <taxon>Gammaproteobacteria</taxon>
        <taxon>SAR86 cluster</taxon>
    </lineage>
</organism>
<dbReference type="Proteomes" id="UP000754644">
    <property type="component" value="Unassembled WGS sequence"/>
</dbReference>
<dbReference type="EMBL" id="JABMOJ010000148">
    <property type="protein sequence ID" value="NQV64536.1"/>
    <property type="molecule type" value="Genomic_DNA"/>
</dbReference>
<evidence type="ECO:0000313" key="2">
    <source>
        <dbReference type="Proteomes" id="UP000754644"/>
    </source>
</evidence>
<evidence type="ECO:0000313" key="1">
    <source>
        <dbReference type="EMBL" id="NQV64536.1"/>
    </source>
</evidence>
<dbReference type="SUPFAM" id="SSF56645">
    <property type="entry name" value="Acyl-CoA dehydrogenase NM domain-like"/>
    <property type="match status" value="1"/>
</dbReference>
<evidence type="ECO:0008006" key="3">
    <source>
        <dbReference type="Google" id="ProtNLM"/>
    </source>
</evidence>